<dbReference type="Pfam" id="PF01416">
    <property type="entry name" value="PseudoU_synth_1"/>
    <property type="match status" value="2"/>
</dbReference>
<dbReference type="EMBL" id="VAUV01000002">
    <property type="protein sequence ID" value="TLD72383.1"/>
    <property type="molecule type" value="Genomic_DNA"/>
</dbReference>
<comment type="caution">
    <text evidence="9">The sequence shown here is derived from an EMBL/GenBank/DDBJ whole genome shotgun (WGS) entry which is preliminary data.</text>
</comment>
<dbReference type="EC" id="5.4.99.12" evidence="4"/>
<dbReference type="Proteomes" id="UP000306196">
    <property type="component" value="Unassembled WGS sequence"/>
</dbReference>
<proteinExistence type="inferred from homology"/>
<dbReference type="GO" id="GO:0160147">
    <property type="term" value="F:tRNA pseudouridine(38-40) synthase activity"/>
    <property type="evidence" value="ECO:0007669"/>
    <property type="project" value="UniProtKB-EC"/>
</dbReference>
<evidence type="ECO:0000256" key="4">
    <source>
        <dbReference type="HAMAP-Rule" id="MF_00171"/>
    </source>
</evidence>
<comment type="catalytic activity">
    <reaction evidence="4 7">
        <text>uridine(38/39/40) in tRNA = pseudouridine(38/39/40) in tRNA</text>
        <dbReference type="Rhea" id="RHEA:22376"/>
        <dbReference type="Rhea" id="RHEA-COMP:10085"/>
        <dbReference type="Rhea" id="RHEA-COMP:10087"/>
        <dbReference type="ChEBI" id="CHEBI:65314"/>
        <dbReference type="ChEBI" id="CHEBI:65315"/>
        <dbReference type="EC" id="5.4.99.12"/>
    </reaction>
</comment>
<feature type="domain" description="Pseudouridine synthase I TruA alpha/beta" evidence="8">
    <location>
        <begin position="146"/>
        <end position="255"/>
    </location>
</feature>
<dbReference type="PANTHER" id="PTHR11142:SF0">
    <property type="entry name" value="TRNA PSEUDOURIDINE SYNTHASE-LIKE 1"/>
    <property type="match status" value="1"/>
</dbReference>
<dbReference type="GO" id="GO:0003723">
    <property type="term" value="F:RNA binding"/>
    <property type="evidence" value="ECO:0007669"/>
    <property type="project" value="InterPro"/>
</dbReference>
<dbReference type="InterPro" id="IPR020095">
    <property type="entry name" value="PsdUridine_synth_TruA_C"/>
</dbReference>
<dbReference type="InterPro" id="IPR020094">
    <property type="entry name" value="TruA/RsuA/RluB/E/F_N"/>
</dbReference>
<dbReference type="NCBIfam" id="TIGR00071">
    <property type="entry name" value="hisT_truA"/>
    <property type="match status" value="1"/>
</dbReference>
<feature type="domain" description="Pseudouridine synthase I TruA alpha/beta" evidence="8">
    <location>
        <begin position="9"/>
        <end position="104"/>
    </location>
</feature>
<dbReference type="GO" id="GO:0031119">
    <property type="term" value="P:tRNA pseudouridine synthesis"/>
    <property type="evidence" value="ECO:0007669"/>
    <property type="project" value="UniProtKB-UniRule"/>
</dbReference>
<evidence type="ECO:0000313" key="9">
    <source>
        <dbReference type="EMBL" id="TLD72383.1"/>
    </source>
</evidence>
<dbReference type="OrthoDB" id="9811823at2"/>
<accession>A0A5R8KJ85</accession>
<dbReference type="PIRSF" id="PIRSF001430">
    <property type="entry name" value="tRNA_psdUrid_synth"/>
    <property type="match status" value="1"/>
</dbReference>
<evidence type="ECO:0000256" key="6">
    <source>
        <dbReference type="PIRSR" id="PIRSR001430-2"/>
    </source>
</evidence>
<dbReference type="Gene3D" id="3.30.70.580">
    <property type="entry name" value="Pseudouridine synthase I, catalytic domain, N-terminal subdomain"/>
    <property type="match status" value="1"/>
</dbReference>
<evidence type="ECO:0000256" key="1">
    <source>
        <dbReference type="ARBA" id="ARBA00009375"/>
    </source>
</evidence>
<dbReference type="HAMAP" id="MF_00171">
    <property type="entry name" value="TruA"/>
    <property type="match status" value="1"/>
</dbReference>
<evidence type="ECO:0000313" key="10">
    <source>
        <dbReference type="Proteomes" id="UP000306196"/>
    </source>
</evidence>
<comment type="subunit">
    <text evidence="4">Homodimer.</text>
</comment>
<gene>
    <name evidence="4 9" type="primary">truA</name>
    <name evidence="9" type="ORF">FEM03_03225</name>
</gene>
<dbReference type="FunFam" id="3.30.70.580:FF:000001">
    <property type="entry name" value="tRNA pseudouridine synthase A"/>
    <property type="match status" value="1"/>
</dbReference>
<sequence length="255" mass="28748">MKLKLTLAYDGRAWRGWQSQARGETIQDRIEAAFITIIGHRIVVNGSGRTDAGVHARAQVAHVDVPENTMTPEIWQRALNANLPVSIRVLACEPAASDFHARFDATGKIYHYRIWRSDLMNPFEAGLAWHIHGPLDMDLLKAGAHVFCGTHNFTRLSANRGERSEIERREDLVAVTRTIRRIDIHQPTGSELLTLEFEGDGFLYKMVRLLTGSLVHAARGRADILWLRDLIENPLGLKSNHCAPPDGLYLDRVLY</sequence>
<dbReference type="RefSeq" id="WP_138084739.1">
    <property type="nucleotide sequence ID" value="NZ_VAUV01000002.1"/>
</dbReference>
<evidence type="ECO:0000256" key="2">
    <source>
        <dbReference type="ARBA" id="ARBA00022694"/>
    </source>
</evidence>
<evidence type="ECO:0000256" key="7">
    <source>
        <dbReference type="RuleBase" id="RU003792"/>
    </source>
</evidence>
<dbReference type="Gene3D" id="3.30.70.660">
    <property type="entry name" value="Pseudouridine synthase I, catalytic domain, C-terminal subdomain"/>
    <property type="match status" value="1"/>
</dbReference>
<dbReference type="InterPro" id="IPR001406">
    <property type="entry name" value="PsdUridine_synth_TruA"/>
</dbReference>
<evidence type="ECO:0000259" key="8">
    <source>
        <dbReference type="Pfam" id="PF01416"/>
    </source>
</evidence>
<comment type="similarity">
    <text evidence="1 4 7">Belongs to the tRNA pseudouridine synthase TruA family.</text>
</comment>
<dbReference type="InterPro" id="IPR020097">
    <property type="entry name" value="PsdUridine_synth_TruA_a/b_dom"/>
</dbReference>
<feature type="binding site" evidence="4 6">
    <location>
        <position position="110"/>
    </location>
    <ligand>
        <name>substrate</name>
    </ligand>
</feature>
<reference evidence="9 10" key="1">
    <citation type="submission" date="2019-05" db="EMBL/GenBank/DDBJ databases">
        <title>Verrucobacter flavum gen. nov., sp. nov. a new member of the family Verrucomicrobiaceae.</title>
        <authorList>
            <person name="Szuroczki S."/>
            <person name="Abbaszade G."/>
            <person name="Szabo A."/>
            <person name="Felfoldi T."/>
            <person name="Schumann P."/>
            <person name="Boka K."/>
            <person name="Keki Z."/>
            <person name="Toumi M."/>
            <person name="Toth E."/>
        </authorList>
    </citation>
    <scope>NUCLEOTIDE SEQUENCE [LARGE SCALE GENOMIC DNA]</scope>
    <source>
        <strain evidence="9 10">MG-N-17</strain>
    </source>
</reference>
<evidence type="ECO:0000256" key="3">
    <source>
        <dbReference type="ARBA" id="ARBA00023235"/>
    </source>
</evidence>
<keyword evidence="2 4" id="KW-0819">tRNA processing</keyword>
<dbReference type="AlphaFoldDB" id="A0A5R8KJ85"/>
<keyword evidence="3 4" id="KW-0413">Isomerase</keyword>
<keyword evidence="10" id="KW-1185">Reference proteome</keyword>
<comment type="function">
    <text evidence="4">Formation of pseudouridine at positions 38, 39 and 40 in the anticodon stem and loop of transfer RNAs.</text>
</comment>
<organism evidence="9 10">
    <name type="scientific">Phragmitibacter flavus</name>
    <dbReference type="NCBI Taxonomy" id="2576071"/>
    <lineage>
        <taxon>Bacteria</taxon>
        <taxon>Pseudomonadati</taxon>
        <taxon>Verrucomicrobiota</taxon>
        <taxon>Verrucomicrobiia</taxon>
        <taxon>Verrucomicrobiales</taxon>
        <taxon>Verrucomicrobiaceae</taxon>
        <taxon>Phragmitibacter</taxon>
    </lineage>
</organism>
<dbReference type="CDD" id="cd02570">
    <property type="entry name" value="PseudoU_synth_EcTruA"/>
    <property type="match status" value="1"/>
</dbReference>
<feature type="active site" description="Nucleophile" evidence="4 5">
    <location>
        <position position="51"/>
    </location>
</feature>
<dbReference type="SUPFAM" id="SSF55120">
    <property type="entry name" value="Pseudouridine synthase"/>
    <property type="match status" value="1"/>
</dbReference>
<name>A0A5R8KJ85_9BACT</name>
<evidence type="ECO:0000256" key="5">
    <source>
        <dbReference type="PIRSR" id="PIRSR001430-1"/>
    </source>
</evidence>
<protein>
    <recommendedName>
        <fullName evidence="4">tRNA pseudouridine synthase A</fullName>
        <ecNumber evidence="4">5.4.99.12</ecNumber>
    </recommendedName>
    <alternativeName>
        <fullName evidence="4">tRNA pseudouridine(38-40) synthase</fullName>
    </alternativeName>
    <alternativeName>
        <fullName evidence="4">tRNA pseudouridylate synthase I</fullName>
    </alternativeName>
    <alternativeName>
        <fullName evidence="4">tRNA-uridine isomerase I</fullName>
    </alternativeName>
</protein>
<comment type="caution">
    <text evidence="4">Lacks conserved residue(s) required for the propagation of feature annotation.</text>
</comment>
<dbReference type="PANTHER" id="PTHR11142">
    <property type="entry name" value="PSEUDOURIDYLATE SYNTHASE"/>
    <property type="match status" value="1"/>
</dbReference>
<dbReference type="InterPro" id="IPR020103">
    <property type="entry name" value="PsdUridine_synth_cat_dom_sf"/>
</dbReference>